<organism evidence="1 2">
    <name type="scientific">Solanum tuberosum</name>
    <name type="common">Potato</name>
    <dbReference type="NCBI Taxonomy" id="4113"/>
    <lineage>
        <taxon>Eukaryota</taxon>
        <taxon>Viridiplantae</taxon>
        <taxon>Streptophyta</taxon>
        <taxon>Embryophyta</taxon>
        <taxon>Tracheophyta</taxon>
        <taxon>Spermatophyta</taxon>
        <taxon>Magnoliopsida</taxon>
        <taxon>eudicotyledons</taxon>
        <taxon>Gunneridae</taxon>
        <taxon>Pentapetalae</taxon>
        <taxon>asterids</taxon>
        <taxon>lamiids</taxon>
        <taxon>Solanales</taxon>
        <taxon>Solanaceae</taxon>
        <taxon>Solanoideae</taxon>
        <taxon>Solaneae</taxon>
        <taxon>Solanum</taxon>
    </lineage>
</organism>
<proteinExistence type="predicted"/>
<sequence length="153" mass="17948">MNGETYLEELRKFFLNRFEEFQNKEGITTLPEHIKLCKYYIQKRISYIITWNFSKINVDRIQYLCKQIQVKGWVPKQPNAKVQEKARSSSKKLAKAALKQKLKEAMDNLDDYDEDQIMKMIEDTASTKSSSEDNGNMCNPKGLALAYMEPDYE</sequence>
<dbReference type="AlphaFoldDB" id="M1DEN9"/>
<accession>M1DEN9</accession>
<dbReference type="InParanoid" id="M1DEN9"/>
<reference evidence="1" key="2">
    <citation type="submission" date="2015-06" db="UniProtKB">
        <authorList>
            <consortium name="EnsemblPlants"/>
        </authorList>
    </citation>
    <scope>IDENTIFICATION</scope>
    <source>
        <strain evidence="1">DM1-3 516 R44</strain>
    </source>
</reference>
<reference evidence="2" key="1">
    <citation type="journal article" date="2011" name="Nature">
        <title>Genome sequence and analysis of the tuber crop potato.</title>
        <authorList>
            <consortium name="The Potato Genome Sequencing Consortium"/>
        </authorList>
    </citation>
    <scope>NUCLEOTIDE SEQUENCE [LARGE SCALE GENOMIC DNA]</scope>
    <source>
        <strain evidence="2">cv. DM1-3 516 R44</strain>
    </source>
</reference>
<keyword evidence="2" id="KW-1185">Reference proteome</keyword>
<dbReference type="PaxDb" id="4113-PGSC0003DMT400087847"/>
<dbReference type="Gramene" id="PGSC0003DMT400087847">
    <property type="protein sequence ID" value="PGSC0003DMT400087847"/>
    <property type="gene ID" value="PGSC0003DMG400037418"/>
</dbReference>
<name>M1DEN9_SOLTU</name>
<dbReference type="EnsemblPlants" id="PGSC0003DMT400087847">
    <property type="protein sequence ID" value="PGSC0003DMT400087847"/>
    <property type="gene ID" value="PGSC0003DMG400037418"/>
</dbReference>
<dbReference type="Proteomes" id="UP000011115">
    <property type="component" value="Unassembled WGS sequence"/>
</dbReference>
<evidence type="ECO:0000313" key="1">
    <source>
        <dbReference type="EnsemblPlants" id="PGSC0003DMT400087847"/>
    </source>
</evidence>
<dbReference type="HOGENOM" id="CLU_1716455_0_0_1"/>
<evidence type="ECO:0000313" key="2">
    <source>
        <dbReference type="Proteomes" id="UP000011115"/>
    </source>
</evidence>
<protein>
    <submittedName>
        <fullName evidence="1">Uncharacterized protein</fullName>
    </submittedName>
</protein>